<accession>A0A0E9SE33</accession>
<proteinExistence type="predicted"/>
<name>A0A0E9SE33_ANGAN</name>
<sequence length="28" mass="3097">MWPIAHTQDVGEGCQAVHTSSTVKIRFP</sequence>
<organism evidence="1">
    <name type="scientific">Anguilla anguilla</name>
    <name type="common">European freshwater eel</name>
    <name type="synonym">Muraena anguilla</name>
    <dbReference type="NCBI Taxonomy" id="7936"/>
    <lineage>
        <taxon>Eukaryota</taxon>
        <taxon>Metazoa</taxon>
        <taxon>Chordata</taxon>
        <taxon>Craniata</taxon>
        <taxon>Vertebrata</taxon>
        <taxon>Euteleostomi</taxon>
        <taxon>Actinopterygii</taxon>
        <taxon>Neopterygii</taxon>
        <taxon>Teleostei</taxon>
        <taxon>Anguilliformes</taxon>
        <taxon>Anguillidae</taxon>
        <taxon>Anguilla</taxon>
    </lineage>
</organism>
<reference evidence="1" key="2">
    <citation type="journal article" date="2015" name="Fish Shellfish Immunol.">
        <title>Early steps in the European eel (Anguilla anguilla)-Vibrio vulnificus interaction in the gills: Role of the RtxA13 toxin.</title>
        <authorList>
            <person name="Callol A."/>
            <person name="Pajuelo D."/>
            <person name="Ebbesson L."/>
            <person name="Teles M."/>
            <person name="MacKenzie S."/>
            <person name="Amaro C."/>
        </authorList>
    </citation>
    <scope>NUCLEOTIDE SEQUENCE</scope>
</reference>
<dbReference type="EMBL" id="GBXM01069834">
    <property type="protein sequence ID" value="JAH38743.1"/>
    <property type="molecule type" value="Transcribed_RNA"/>
</dbReference>
<protein>
    <submittedName>
        <fullName evidence="1">Uncharacterized protein</fullName>
    </submittedName>
</protein>
<reference evidence="1" key="1">
    <citation type="submission" date="2014-11" db="EMBL/GenBank/DDBJ databases">
        <authorList>
            <person name="Amaro Gonzalez C."/>
        </authorList>
    </citation>
    <scope>NUCLEOTIDE SEQUENCE</scope>
</reference>
<dbReference type="AlphaFoldDB" id="A0A0E9SE33"/>
<evidence type="ECO:0000313" key="1">
    <source>
        <dbReference type="EMBL" id="JAH38743.1"/>
    </source>
</evidence>